<dbReference type="PANTHER" id="PTHR43350:SF2">
    <property type="entry name" value="GROES-LIKE ZINC-BINDING ALCOHOL DEHYDROGENASE FAMILY PROTEIN"/>
    <property type="match status" value="1"/>
</dbReference>
<dbReference type="SUPFAM" id="SSF51735">
    <property type="entry name" value="NAD(P)-binding Rossmann-fold domains"/>
    <property type="match status" value="1"/>
</dbReference>
<evidence type="ECO:0000313" key="8">
    <source>
        <dbReference type="EMBL" id="PZW31919.1"/>
    </source>
</evidence>
<dbReference type="InterPro" id="IPR011032">
    <property type="entry name" value="GroES-like_sf"/>
</dbReference>
<feature type="domain" description="Alcohol dehydrogenase-like C-terminal" evidence="6">
    <location>
        <begin position="177"/>
        <end position="285"/>
    </location>
</feature>
<evidence type="ECO:0000259" key="6">
    <source>
        <dbReference type="Pfam" id="PF00107"/>
    </source>
</evidence>
<keyword evidence="9" id="KW-1185">Reference proteome</keyword>
<dbReference type="GO" id="GO:0016491">
    <property type="term" value="F:oxidoreductase activity"/>
    <property type="evidence" value="ECO:0007669"/>
    <property type="project" value="UniProtKB-KW"/>
</dbReference>
<proteinExistence type="inferred from homology"/>
<protein>
    <submittedName>
        <fullName evidence="8">Threonine dehydrogenase-like Zn-dependent dehydrogenase</fullName>
    </submittedName>
</protein>
<evidence type="ECO:0000256" key="3">
    <source>
        <dbReference type="ARBA" id="ARBA00022723"/>
    </source>
</evidence>
<dbReference type="InterPro" id="IPR036291">
    <property type="entry name" value="NAD(P)-bd_dom_sf"/>
</dbReference>
<evidence type="ECO:0000313" key="9">
    <source>
        <dbReference type="Proteomes" id="UP000248806"/>
    </source>
</evidence>
<keyword evidence="4" id="KW-0862">Zinc</keyword>
<comment type="cofactor">
    <cofactor evidence="1">
        <name>Zn(2+)</name>
        <dbReference type="ChEBI" id="CHEBI:29105"/>
    </cofactor>
</comment>
<dbReference type="RefSeq" id="WP_111321678.1">
    <property type="nucleotide sequence ID" value="NZ_BIFX01000001.1"/>
</dbReference>
<evidence type="ECO:0000256" key="4">
    <source>
        <dbReference type="ARBA" id="ARBA00022833"/>
    </source>
</evidence>
<evidence type="ECO:0000256" key="5">
    <source>
        <dbReference type="ARBA" id="ARBA00023002"/>
    </source>
</evidence>
<organism evidence="8 9">
    <name type="scientific">Thermosporothrix hazakensis</name>
    <dbReference type="NCBI Taxonomy" id="644383"/>
    <lineage>
        <taxon>Bacteria</taxon>
        <taxon>Bacillati</taxon>
        <taxon>Chloroflexota</taxon>
        <taxon>Ktedonobacteria</taxon>
        <taxon>Ktedonobacterales</taxon>
        <taxon>Thermosporotrichaceae</taxon>
        <taxon>Thermosporothrix</taxon>
    </lineage>
</organism>
<name>A0A326UCB9_THEHA</name>
<dbReference type="Gene3D" id="3.40.50.720">
    <property type="entry name" value="NAD(P)-binding Rossmann-like Domain"/>
    <property type="match status" value="1"/>
</dbReference>
<accession>A0A326UCB9</accession>
<dbReference type="Proteomes" id="UP000248806">
    <property type="component" value="Unassembled WGS sequence"/>
</dbReference>
<comment type="similarity">
    <text evidence="2">Belongs to the zinc-containing alcohol dehydrogenase family.</text>
</comment>
<dbReference type="AlphaFoldDB" id="A0A326UCB9"/>
<dbReference type="GO" id="GO:0046872">
    <property type="term" value="F:metal ion binding"/>
    <property type="evidence" value="ECO:0007669"/>
    <property type="project" value="UniProtKB-KW"/>
</dbReference>
<gene>
    <name evidence="8" type="ORF">EI42_01944</name>
</gene>
<evidence type="ECO:0000256" key="1">
    <source>
        <dbReference type="ARBA" id="ARBA00001947"/>
    </source>
</evidence>
<feature type="domain" description="Alcohol dehydrogenase-like N-terminal" evidence="7">
    <location>
        <begin position="24"/>
        <end position="137"/>
    </location>
</feature>
<sequence>MRALVYQDSTLRLEQQYPCPEPIEGEALIRVLLTGICNTDLEILRGYMDFQGIPGHEFVGLVEDIYGDAVRERYAHLLGQRVVGEINAPCRQVTCEFCRQGIFTHCPRRTTLGIVQRNGAFAEYLTLPVENLYPVPETVSDEEAIFVEPLAANFELLEQMHLKPTETALILGDGKMGQLAAQVLSLIGCEVVMVGKHQEKLQLAEEHGVTGYLLTDPASFQLENNRRADLVVECTGSASGLALAQRLVKARGVIALKSTVAEQSQLHLAQIVIDEIRVQGSRCGPFAPALRALKQHRLNVRPLISASYSLHEGVHAFAHASQRGALKILLKP</sequence>
<dbReference type="PANTHER" id="PTHR43350">
    <property type="entry name" value="NAD-DEPENDENT ALCOHOL DEHYDROGENASE"/>
    <property type="match status" value="1"/>
</dbReference>
<evidence type="ECO:0000256" key="2">
    <source>
        <dbReference type="ARBA" id="ARBA00008072"/>
    </source>
</evidence>
<dbReference type="InterPro" id="IPR013149">
    <property type="entry name" value="ADH-like_C"/>
</dbReference>
<dbReference type="OrthoDB" id="9769198at2"/>
<reference evidence="8 9" key="1">
    <citation type="submission" date="2018-06" db="EMBL/GenBank/DDBJ databases">
        <title>Genomic Encyclopedia of Archaeal and Bacterial Type Strains, Phase II (KMG-II): from individual species to whole genera.</title>
        <authorList>
            <person name="Goeker M."/>
        </authorList>
    </citation>
    <scope>NUCLEOTIDE SEQUENCE [LARGE SCALE GENOMIC DNA]</scope>
    <source>
        <strain evidence="8 9">ATCC BAA-1881</strain>
    </source>
</reference>
<keyword evidence="5" id="KW-0560">Oxidoreductase</keyword>
<keyword evidence="3" id="KW-0479">Metal-binding</keyword>
<dbReference type="CDD" id="cd08242">
    <property type="entry name" value="MDR_like"/>
    <property type="match status" value="1"/>
</dbReference>
<dbReference type="Gene3D" id="3.90.180.10">
    <property type="entry name" value="Medium-chain alcohol dehydrogenases, catalytic domain"/>
    <property type="match status" value="1"/>
</dbReference>
<dbReference type="Pfam" id="PF00107">
    <property type="entry name" value="ADH_zinc_N"/>
    <property type="match status" value="1"/>
</dbReference>
<evidence type="ECO:0000259" key="7">
    <source>
        <dbReference type="Pfam" id="PF08240"/>
    </source>
</evidence>
<dbReference type="SUPFAM" id="SSF50129">
    <property type="entry name" value="GroES-like"/>
    <property type="match status" value="1"/>
</dbReference>
<comment type="caution">
    <text evidence="8">The sequence shown here is derived from an EMBL/GenBank/DDBJ whole genome shotgun (WGS) entry which is preliminary data.</text>
</comment>
<dbReference type="InterPro" id="IPR013154">
    <property type="entry name" value="ADH-like_N"/>
</dbReference>
<dbReference type="Pfam" id="PF08240">
    <property type="entry name" value="ADH_N"/>
    <property type="match status" value="1"/>
</dbReference>
<dbReference type="EMBL" id="QKUF01000005">
    <property type="protein sequence ID" value="PZW31919.1"/>
    <property type="molecule type" value="Genomic_DNA"/>
</dbReference>